<feature type="domain" description="4'-phosphopantetheinyl transferase" evidence="9">
    <location>
        <begin position="4"/>
        <end position="104"/>
    </location>
</feature>
<keyword evidence="1 8" id="KW-0444">Lipid biosynthesis</keyword>
<evidence type="ECO:0000259" key="9">
    <source>
        <dbReference type="Pfam" id="PF01648"/>
    </source>
</evidence>
<evidence type="ECO:0000256" key="1">
    <source>
        <dbReference type="ARBA" id="ARBA00022516"/>
    </source>
</evidence>
<evidence type="ECO:0000256" key="2">
    <source>
        <dbReference type="ARBA" id="ARBA00022679"/>
    </source>
</evidence>
<evidence type="ECO:0000256" key="4">
    <source>
        <dbReference type="ARBA" id="ARBA00022832"/>
    </source>
</evidence>
<evidence type="ECO:0000256" key="7">
    <source>
        <dbReference type="ARBA" id="ARBA00023160"/>
    </source>
</evidence>
<dbReference type="InterPro" id="IPR004568">
    <property type="entry name" value="Ppantetheine-prot_Trfase_dom"/>
</dbReference>
<sequence length="136" mass="15185">MIIGIGNDMIDIRRVEKVLERHGERFIDRIFTPIEQKKSEGRKNRIASYAKRFAAKEACAKALGTGVSRGVWWKDIGVVNLAGGKPTMELTNNAKQFLERLTPQGHKAVIHLTITDDFPWAQAFVIIEAVPLGETA</sequence>
<dbReference type="InterPro" id="IPR002582">
    <property type="entry name" value="ACPS"/>
</dbReference>
<keyword evidence="2 8" id="KW-0808">Transferase</keyword>
<dbReference type="EMBL" id="LXYT01000002">
    <property type="protein sequence ID" value="OLY43166.1"/>
    <property type="molecule type" value="Genomic_DNA"/>
</dbReference>
<comment type="cofactor">
    <cofactor evidence="8">
        <name>Mg(2+)</name>
        <dbReference type="ChEBI" id="CHEBI:18420"/>
    </cofactor>
</comment>
<dbReference type="Gene3D" id="3.90.470.20">
    <property type="entry name" value="4'-phosphopantetheinyl transferase domain"/>
    <property type="match status" value="1"/>
</dbReference>
<dbReference type="InterPro" id="IPR008278">
    <property type="entry name" value="4-PPantetheinyl_Trfase_dom"/>
</dbReference>
<name>A0A1R0F879_9HYPH</name>
<proteinExistence type="inferred from homology"/>
<feature type="binding site" evidence="8">
    <location>
        <position position="57"/>
    </location>
    <ligand>
        <name>Mg(2+)</name>
        <dbReference type="ChEBI" id="CHEBI:18420"/>
    </ligand>
</feature>
<dbReference type="EC" id="2.7.8.7" evidence="8"/>
<comment type="caution">
    <text evidence="10">The sequence shown here is derived from an EMBL/GenBank/DDBJ whole genome shotgun (WGS) entry which is preliminary data.</text>
</comment>
<protein>
    <recommendedName>
        <fullName evidence="8">Holo-[acyl-carrier-protein] synthase</fullName>
        <shortName evidence="8">Holo-ACP synthase</shortName>
        <ecNumber evidence="8">2.7.8.7</ecNumber>
    </recommendedName>
    <alternativeName>
        <fullName evidence="8">4'-phosphopantetheinyl transferase AcpS</fullName>
    </alternativeName>
</protein>
<keyword evidence="7 8" id="KW-0275">Fatty acid biosynthesis</keyword>
<dbReference type="HAMAP" id="MF_00101">
    <property type="entry name" value="AcpS"/>
    <property type="match status" value="1"/>
</dbReference>
<evidence type="ECO:0000313" key="10">
    <source>
        <dbReference type="EMBL" id="OLY43166.1"/>
    </source>
</evidence>
<evidence type="ECO:0000313" key="11">
    <source>
        <dbReference type="Proteomes" id="UP000187344"/>
    </source>
</evidence>
<dbReference type="Proteomes" id="UP000187344">
    <property type="component" value="Unassembled WGS sequence"/>
</dbReference>
<evidence type="ECO:0000256" key="8">
    <source>
        <dbReference type="HAMAP-Rule" id="MF_00101"/>
    </source>
</evidence>
<comment type="catalytic activity">
    <reaction evidence="8">
        <text>apo-[ACP] + CoA = holo-[ACP] + adenosine 3',5'-bisphosphate + H(+)</text>
        <dbReference type="Rhea" id="RHEA:12068"/>
        <dbReference type="Rhea" id="RHEA-COMP:9685"/>
        <dbReference type="Rhea" id="RHEA-COMP:9690"/>
        <dbReference type="ChEBI" id="CHEBI:15378"/>
        <dbReference type="ChEBI" id="CHEBI:29999"/>
        <dbReference type="ChEBI" id="CHEBI:57287"/>
        <dbReference type="ChEBI" id="CHEBI:58343"/>
        <dbReference type="ChEBI" id="CHEBI:64479"/>
        <dbReference type="EC" id="2.7.8.7"/>
    </reaction>
</comment>
<keyword evidence="3 8" id="KW-0479">Metal-binding</keyword>
<dbReference type="GO" id="GO:0006633">
    <property type="term" value="P:fatty acid biosynthetic process"/>
    <property type="evidence" value="ECO:0007669"/>
    <property type="project" value="UniProtKB-UniRule"/>
</dbReference>
<dbReference type="NCBIfam" id="TIGR00556">
    <property type="entry name" value="pantethn_trn"/>
    <property type="match status" value="1"/>
</dbReference>
<organism evidence="10 11">
    <name type="scientific">Bartonella apis</name>
    <dbReference type="NCBI Taxonomy" id="1686310"/>
    <lineage>
        <taxon>Bacteria</taxon>
        <taxon>Pseudomonadati</taxon>
        <taxon>Pseudomonadota</taxon>
        <taxon>Alphaproteobacteria</taxon>
        <taxon>Hyphomicrobiales</taxon>
        <taxon>Bartonellaceae</taxon>
        <taxon>Bartonella</taxon>
    </lineage>
</organism>
<dbReference type="SUPFAM" id="SSF56214">
    <property type="entry name" value="4'-phosphopantetheinyl transferase"/>
    <property type="match status" value="1"/>
</dbReference>
<dbReference type="GO" id="GO:0005737">
    <property type="term" value="C:cytoplasm"/>
    <property type="evidence" value="ECO:0007669"/>
    <property type="project" value="UniProtKB-SubCell"/>
</dbReference>
<dbReference type="GO" id="GO:0008897">
    <property type="term" value="F:holo-[acyl-carrier-protein] synthase activity"/>
    <property type="evidence" value="ECO:0007669"/>
    <property type="project" value="UniProtKB-UniRule"/>
</dbReference>
<keyword evidence="4 8" id="KW-0276">Fatty acid metabolism</keyword>
<feature type="binding site" evidence="8">
    <location>
        <position position="8"/>
    </location>
    <ligand>
        <name>Mg(2+)</name>
        <dbReference type="ChEBI" id="CHEBI:18420"/>
    </ligand>
</feature>
<comment type="subcellular location">
    <subcellularLocation>
        <location evidence="8">Cytoplasm</location>
    </subcellularLocation>
</comment>
<gene>
    <name evidence="8" type="primary">acpS</name>
    <name evidence="10" type="ORF">PEB0149_005880</name>
</gene>
<reference evidence="10 11" key="1">
    <citation type="submission" date="2016-12" db="EMBL/GenBank/DDBJ databases">
        <title>Comparative genomics of Bartonella apis.</title>
        <authorList>
            <person name="Engel P."/>
        </authorList>
    </citation>
    <scope>NUCLEOTIDE SEQUENCE [LARGE SCALE GENOMIC DNA]</scope>
    <source>
        <strain evidence="10 11">PEB0149</strain>
    </source>
</reference>
<dbReference type="GO" id="GO:0000287">
    <property type="term" value="F:magnesium ion binding"/>
    <property type="evidence" value="ECO:0007669"/>
    <property type="project" value="UniProtKB-UniRule"/>
</dbReference>
<evidence type="ECO:0000256" key="3">
    <source>
        <dbReference type="ARBA" id="ARBA00022723"/>
    </source>
</evidence>
<keyword evidence="6 8" id="KW-0443">Lipid metabolism</keyword>
<dbReference type="InterPro" id="IPR037143">
    <property type="entry name" value="4-PPantetheinyl_Trfase_dom_sf"/>
</dbReference>
<evidence type="ECO:0000256" key="5">
    <source>
        <dbReference type="ARBA" id="ARBA00022842"/>
    </source>
</evidence>
<dbReference type="RefSeq" id="WP_075870078.1">
    <property type="nucleotide sequence ID" value="NZ_CALYQA010000001.1"/>
</dbReference>
<comment type="function">
    <text evidence="8">Transfers the 4'-phosphopantetheine moiety from coenzyme A to a Ser of acyl-carrier-protein.</text>
</comment>
<dbReference type="OrthoDB" id="517356at2"/>
<keyword evidence="11" id="KW-1185">Reference proteome</keyword>
<accession>A0A1R0F879</accession>
<keyword evidence="5 8" id="KW-0460">Magnesium</keyword>
<comment type="similarity">
    <text evidence="8">Belongs to the P-Pant transferase superfamily. AcpS family.</text>
</comment>
<evidence type="ECO:0000256" key="6">
    <source>
        <dbReference type="ARBA" id="ARBA00023098"/>
    </source>
</evidence>
<dbReference type="NCBIfam" id="TIGR00516">
    <property type="entry name" value="acpS"/>
    <property type="match status" value="1"/>
</dbReference>
<dbReference type="AlphaFoldDB" id="A0A1R0F879"/>
<dbReference type="Pfam" id="PF01648">
    <property type="entry name" value="ACPS"/>
    <property type="match status" value="1"/>
</dbReference>
<keyword evidence="8" id="KW-0963">Cytoplasm</keyword>